<name>A0A8J2UCS7_9BACT</name>
<reference evidence="1" key="1">
    <citation type="journal article" date="2014" name="Int. J. Syst. Evol. Microbiol.">
        <title>Complete genome sequence of Corynebacterium casei LMG S-19264T (=DSM 44701T), isolated from a smear-ripened cheese.</title>
        <authorList>
            <consortium name="US DOE Joint Genome Institute (JGI-PGF)"/>
            <person name="Walter F."/>
            <person name="Albersmeier A."/>
            <person name="Kalinowski J."/>
            <person name="Ruckert C."/>
        </authorList>
    </citation>
    <scope>NUCLEOTIDE SEQUENCE</scope>
    <source>
        <strain evidence="1">CGMCC 1.15448</strain>
    </source>
</reference>
<reference evidence="1" key="2">
    <citation type="submission" date="2020-09" db="EMBL/GenBank/DDBJ databases">
        <authorList>
            <person name="Sun Q."/>
            <person name="Zhou Y."/>
        </authorList>
    </citation>
    <scope>NUCLEOTIDE SEQUENCE</scope>
    <source>
        <strain evidence="1">CGMCC 1.15448</strain>
    </source>
</reference>
<keyword evidence="2" id="KW-1185">Reference proteome</keyword>
<dbReference type="RefSeq" id="WP_188931703.1">
    <property type="nucleotide sequence ID" value="NZ_BMJC01000002.1"/>
</dbReference>
<dbReference type="AlphaFoldDB" id="A0A8J2UCS7"/>
<dbReference type="EMBL" id="BMJC01000002">
    <property type="protein sequence ID" value="GGA99441.1"/>
    <property type="molecule type" value="Genomic_DNA"/>
</dbReference>
<comment type="caution">
    <text evidence="1">The sequence shown here is derived from an EMBL/GenBank/DDBJ whole genome shotgun (WGS) entry which is preliminary data.</text>
</comment>
<evidence type="ECO:0000313" key="2">
    <source>
        <dbReference type="Proteomes" id="UP000607559"/>
    </source>
</evidence>
<dbReference type="Pfam" id="PF14054">
    <property type="entry name" value="DUF4249"/>
    <property type="match status" value="1"/>
</dbReference>
<evidence type="ECO:0000313" key="1">
    <source>
        <dbReference type="EMBL" id="GGA99441.1"/>
    </source>
</evidence>
<sequence>MRRRNIGLLLILTVTVAACKKVINVNLNKAEPQIVIEGEVTNNRVPYLVRISKTVNFSASNVYPPVTGATVIITDSTAGVTEQLLPSPDSGSYYTRLIKGVPKHTYSLNVTVDGKQYTAVSRMPAPVRLDSVTFALNFDFSNKQEINAVVNFQDPPRPGNYYQFSEVVNGRTIPNVFVFENRLSVGRYIQQPLFNDSAYLQKNDTLILTMNCVDENIYNYFFTLANVTGNNNFQTATPANPVTNLSNGALGYFSAHTTQRMKMLIY</sequence>
<organism evidence="1 2">
    <name type="scientific">Puia dinghuensis</name>
    <dbReference type="NCBI Taxonomy" id="1792502"/>
    <lineage>
        <taxon>Bacteria</taxon>
        <taxon>Pseudomonadati</taxon>
        <taxon>Bacteroidota</taxon>
        <taxon>Chitinophagia</taxon>
        <taxon>Chitinophagales</taxon>
        <taxon>Chitinophagaceae</taxon>
        <taxon>Puia</taxon>
    </lineage>
</organism>
<dbReference type="PROSITE" id="PS51257">
    <property type="entry name" value="PROKAR_LIPOPROTEIN"/>
    <property type="match status" value="1"/>
</dbReference>
<dbReference type="InterPro" id="IPR025345">
    <property type="entry name" value="DUF4249"/>
</dbReference>
<dbReference type="Proteomes" id="UP000607559">
    <property type="component" value="Unassembled WGS sequence"/>
</dbReference>
<proteinExistence type="predicted"/>
<protein>
    <recommendedName>
        <fullName evidence="3">DUF4249 domain-containing protein</fullName>
    </recommendedName>
</protein>
<evidence type="ECO:0008006" key="3">
    <source>
        <dbReference type="Google" id="ProtNLM"/>
    </source>
</evidence>
<accession>A0A8J2UCS7</accession>
<gene>
    <name evidence="1" type="ORF">GCM10011511_23440</name>
</gene>